<organism evidence="1 2">
    <name type="scientific">Rhizophagus irregularis (strain DAOM 181602 / DAOM 197198 / MUCL 43194)</name>
    <name type="common">Arbuscular mycorrhizal fungus</name>
    <name type="synonym">Glomus intraradices</name>
    <dbReference type="NCBI Taxonomy" id="747089"/>
    <lineage>
        <taxon>Eukaryota</taxon>
        <taxon>Fungi</taxon>
        <taxon>Fungi incertae sedis</taxon>
        <taxon>Mucoromycota</taxon>
        <taxon>Glomeromycotina</taxon>
        <taxon>Glomeromycetes</taxon>
        <taxon>Glomerales</taxon>
        <taxon>Glomeraceae</taxon>
        <taxon>Rhizophagus</taxon>
    </lineage>
</organism>
<dbReference type="AlphaFoldDB" id="A0A2H5S866"/>
<reference evidence="1 2" key="1">
    <citation type="journal article" date="2013" name="Proc. Natl. Acad. Sci. U.S.A.">
        <title>Genome of an arbuscular mycorrhizal fungus provides insight into the oldest plant symbiosis.</title>
        <authorList>
            <person name="Tisserant E."/>
            <person name="Malbreil M."/>
            <person name="Kuo A."/>
            <person name="Kohler A."/>
            <person name="Symeonidi A."/>
            <person name="Balestrini R."/>
            <person name="Charron P."/>
            <person name="Duensing N."/>
            <person name="Frei Dit Frey N."/>
            <person name="Gianinazzi-Pearson V."/>
            <person name="Gilbert L.B."/>
            <person name="Handa Y."/>
            <person name="Herr J.R."/>
            <person name="Hijri M."/>
            <person name="Koul R."/>
            <person name="Kawaguchi M."/>
            <person name="Krajinski F."/>
            <person name="Lammers P.J."/>
            <person name="Masclaux F.G."/>
            <person name="Murat C."/>
            <person name="Morin E."/>
            <person name="Ndikumana S."/>
            <person name="Pagni M."/>
            <person name="Petitpierre D."/>
            <person name="Requena N."/>
            <person name="Rosikiewicz P."/>
            <person name="Riley R."/>
            <person name="Saito K."/>
            <person name="San Clemente H."/>
            <person name="Shapiro H."/>
            <person name="van Tuinen D."/>
            <person name="Becard G."/>
            <person name="Bonfante P."/>
            <person name="Paszkowski U."/>
            <person name="Shachar-Hill Y.Y."/>
            <person name="Tuskan G.A."/>
            <person name="Young P.W."/>
            <person name="Sanders I.R."/>
            <person name="Henrissat B."/>
            <person name="Rensing S.A."/>
            <person name="Grigoriev I.V."/>
            <person name="Corradi N."/>
            <person name="Roux C."/>
            <person name="Martin F."/>
        </authorList>
    </citation>
    <scope>NUCLEOTIDE SEQUENCE [LARGE SCALE GENOMIC DNA]</scope>
    <source>
        <strain evidence="1 2">DAOM 197198</strain>
    </source>
</reference>
<feature type="non-terminal residue" evidence="1">
    <location>
        <position position="1"/>
    </location>
</feature>
<evidence type="ECO:0000313" key="2">
    <source>
        <dbReference type="Proteomes" id="UP000018888"/>
    </source>
</evidence>
<comment type="caution">
    <text evidence="1">The sequence shown here is derived from an EMBL/GenBank/DDBJ whole genome shotgun (WGS) entry which is preliminary data.</text>
</comment>
<dbReference type="Gene3D" id="1.10.150.50">
    <property type="entry name" value="Transcription Factor, Ets-1"/>
    <property type="match status" value="1"/>
</dbReference>
<dbReference type="VEuPathDB" id="FungiDB:RhiirFUN_017974"/>
<keyword evidence="2" id="KW-1185">Reference proteome</keyword>
<evidence type="ECO:0008006" key="3">
    <source>
        <dbReference type="Google" id="ProtNLM"/>
    </source>
</evidence>
<dbReference type="EMBL" id="AUPC02000367">
    <property type="protein sequence ID" value="POG60845.1"/>
    <property type="molecule type" value="Genomic_DNA"/>
</dbReference>
<name>A0A2H5S866_RHIID</name>
<reference evidence="1 2" key="2">
    <citation type="journal article" date="2018" name="New Phytol.">
        <title>High intraspecific genome diversity in the model arbuscular mycorrhizal symbiont Rhizophagus irregularis.</title>
        <authorList>
            <person name="Chen E.C.H."/>
            <person name="Morin E."/>
            <person name="Beaudet D."/>
            <person name="Noel J."/>
            <person name="Yildirir G."/>
            <person name="Ndikumana S."/>
            <person name="Charron P."/>
            <person name="St-Onge C."/>
            <person name="Giorgi J."/>
            <person name="Kruger M."/>
            <person name="Marton T."/>
            <person name="Ropars J."/>
            <person name="Grigoriev I.V."/>
            <person name="Hainaut M."/>
            <person name="Henrissat B."/>
            <person name="Roux C."/>
            <person name="Martin F."/>
            <person name="Corradi N."/>
        </authorList>
    </citation>
    <scope>NUCLEOTIDE SEQUENCE [LARGE SCALE GENOMIC DNA]</scope>
    <source>
        <strain evidence="1 2">DAOM 197198</strain>
    </source>
</reference>
<sequence length="354" mass="40139">MSSETSTPYTPASTSTTVAGNETVSLADEIKKYDTAKLIEFLKGQEDLGLSESALKILENEEVNGRTFFKITKEELERHGMKLGPATALVDFARECKEKKLRSFSSYKTKKDLKEVLAKYGVQDGRITDIPQFTPKPHNIDDKNEALLHCLKDIRLRLRNMGPVVESNEAIRCEYISAILHACINIVRELTGKKISLNPQFEVVGEENTGRVDYAIQALEELICITEGKQYQIAIGFAQNVIQCESALQTNKRKRKADDAFGEEYDYLFGIVTTATEWHFLLYTPDGLSCTSRNPLNIRFVESALEEGSEDEKELCKNVKRVMEVIVGLLRERVDVEKEPKNKKARVQEYLKKE</sequence>
<dbReference type="Proteomes" id="UP000018888">
    <property type="component" value="Unassembled WGS sequence"/>
</dbReference>
<dbReference type="InterPro" id="IPR013761">
    <property type="entry name" value="SAM/pointed_sf"/>
</dbReference>
<evidence type="ECO:0000313" key="1">
    <source>
        <dbReference type="EMBL" id="POG60845.1"/>
    </source>
</evidence>
<gene>
    <name evidence="1" type="ORF">GLOIN_2v1709121</name>
</gene>
<proteinExistence type="predicted"/>
<protein>
    <recommendedName>
        <fullName evidence="3">SAM domain-containing protein</fullName>
    </recommendedName>
</protein>
<accession>A0A2H5S866</accession>